<feature type="compositionally biased region" description="Basic and acidic residues" evidence="1">
    <location>
        <begin position="49"/>
        <end position="62"/>
    </location>
</feature>
<name>A0A6J4T1G0_9ACTN</name>
<feature type="non-terminal residue" evidence="2">
    <location>
        <position position="1"/>
    </location>
</feature>
<organism evidence="2">
    <name type="scientific">uncultured Solirubrobacteraceae bacterium</name>
    <dbReference type="NCBI Taxonomy" id="1162706"/>
    <lineage>
        <taxon>Bacteria</taxon>
        <taxon>Bacillati</taxon>
        <taxon>Actinomycetota</taxon>
        <taxon>Thermoleophilia</taxon>
        <taxon>Solirubrobacterales</taxon>
        <taxon>Solirubrobacteraceae</taxon>
        <taxon>environmental samples</taxon>
    </lineage>
</organism>
<feature type="non-terminal residue" evidence="2">
    <location>
        <position position="73"/>
    </location>
</feature>
<evidence type="ECO:0000256" key="1">
    <source>
        <dbReference type="SAM" id="MobiDB-lite"/>
    </source>
</evidence>
<dbReference type="AlphaFoldDB" id="A0A6J4T1G0"/>
<sequence>AARLHRLRARRLRGLVRARPGPRPLPPRPADLGRRGPRGGGLPLHRNRPHDADRGGRPDPRPVRPQAPSPRLV</sequence>
<accession>A0A6J4T1G0</accession>
<dbReference type="EMBL" id="CADCVS010000323">
    <property type="protein sequence ID" value="CAA9510789.1"/>
    <property type="molecule type" value="Genomic_DNA"/>
</dbReference>
<evidence type="ECO:0000313" key="2">
    <source>
        <dbReference type="EMBL" id="CAA9510789.1"/>
    </source>
</evidence>
<protein>
    <submittedName>
        <fullName evidence="2">Uncharacterized protein</fullName>
    </submittedName>
</protein>
<reference evidence="2" key="1">
    <citation type="submission" date="2020-02" db="EMBL/GenBank/DDBJ databases">
        <authorList>
            <person name="Meier V. D."/>
        </authorList>
    </citation>
    <scope>NUCLEOTIDE SEQUENCE</scope>
    <source>
        <strain evidence="2">AVDCRST_MAG30</strain>
    </source>
</reference>
<proteinExistence type="predicted"/>
<feature type="compositionally biased region" description="Basic residues" evidence="1">
    <location>
        <begin position="1"/>
        <end position="16"/>
    </location>
</feature>
<feature type="compositionally biased region" description="Pro residues" evidence="1">
    <location>
        <begin position="63"/>
        <end position="73"/>
    </location>
</feature>
<feature type="region of interest" description="Disordered" evidence="1">
    <location>
        <begin position="1"/>
        <end position="73"/>
    </location>
</feature>
<gene>
    <name evidence="2" type="ORF">AVDCRST_MAG30-2471</name>
</gene>